<reference evidence="2" key="1">
    <citation type="submission" date="2021-12" db="EMBL/GenBank/DDBJ databases">
        <authorList>
            <person name="King R."/>
        </authorList>
    </citation>
    <scope>NUCLEOTIDE SEQUENCE</scope>
</reference>
<dbReference type="Proteomes" id="UP001153714">
    <property type="component" value="Chromosome 12"/>
</dbReference>
<name>A0A9N9QWF4_9NEOP</name>
<dbReference type="OrthoDB" id="7445056at2759"/>
<feature type="signal peptide" evidence="1">
    <location>
        <begin position="1"/>
        <end position="20"/>
    </location>
</feature>
<dbReference type="AlphaFoldDB" id="A0A9N9QWF4"/>
<protein>
    <submittedName>
        <fullName evidence="2">Uncharacterized protein</fullName>
    </submittedName>
</protein>
<evidence type="ECO:0000313" key="2">
    <source>
        <dbReference type="EMBL" id="CAG9784770.1"/>
    </source>
</evidence>
<gene>
    <name evidence="2" type="ORF">DIATSA_LOCUS2843</name>
</gene>
<reference evidence="2" key="2">
    <citation type="submission" date="2022-10" db="EMBL/GenBank/DDBJ databases">
        <authorList>
            <consortium name="ENA_rothamsted_submissions"/>
            <consortium name="culmorum"/>
            <person name="King R."/>
        </authorList>
    </citation>
    <scope>NUCLEOTIDE SEQUENCE</scope>
</reference>
<organism evidence="2 3">
    <name type="scientific">Diatraea saccharalis</name>
    <name type="common">sugarcane borer</name>
    <dbReference type="NCBI Taxonomy" id="40085"/>
    <lineage>
        <taxon>Eukaryota</taxon>
        <taxon>Metazoa</taxon>
        <taxon>Ecdysozoa</taxon>
        <taxon>Arthropoda</taxon>
        <taxon>Hexapoda</taxon>
        <taxon>Insecta</taxon>
        <taxon>Pterygota</taxon>
        <taxon>Neoptera</taxon>
        <taxon>Endopterygota</taxon>
        <taxon>Lepidoptera</taxon>
        <taxon>Glossata</taxon>
        <taxon>Ditrysia</taxon>
        <taxon>Pyraloidea</taxon>
        <taxon>Crambidae</taxon>
        <taxon>Crambinae</taxon>
        <taxon>Diatraea</taxon>
    </lineage>
</organism>
<feature type="chain" id="PRO_5040415525" evidence="1">
    <location>
        <begin position="21"/>
        <end position="142"/>
    </location>
</feature>
<proteinExistence type="predicted"/>
<sequence>MSYLALFFLSFVCWTQTSYAVCPCMQKFIGVDLSGFAKPANTNSLAVTSTVPSALPVPVSPISITNVGTSNIPSAFTLPLSTVSNNVVTSAAPVSNVIGSPGLINPGLGLANAGMNNYGYGLANTVGSVSAGLNGVNAFGIL</sequence>
<evidence type="ECO:0000256" key="1">
    <source>
        <dbReference type="SAM" id="SignalP"/>
    </source>
</evidence>
<dbReference type="EMBL" id="OU893343">
    <property type="protein sequence ID" value="CAG9784770.1"/>
    <property type="molecule type" value="Genomic_DNA"/>
</dbReference>
<keyword evidence="3" id="KW-1185">Reference proteome</keyword>
<keyword evidence="1" id="KW-0732">Signal</keyword>
<evidence type="ECO:0000313" key="3">
    <source>
        <dbReference type="Proteomes" id="UP001153714"/>
    </source>
</evidence>
<accession>A0A9N9QWF4</accession>